<organism evidence="2 3">
    <name type="scientific">Romanomermis culicivorax</name>
    <name type="common">Nematode worm</name>
    <dbReference type="NCBI Taxonomy" id="13658"/>
    <lineage>
        <taxon>Eukaryota</taxon>
        <taxon>Metazoa</taxon>
        <taxon>Ecdysozoa</taxon>
        <taxon>Nematoda</taxon>
        <taxon>Enoplea</taxon>
        <taxon>Dorylaimia</taxon>
        <taxon>Mermithida</taxon>
        <taxon>Mermithoidea</taxon>
        <taxon>Mermithidae</taxon>
        <taxon>Romanomermis</taxon>
    </lineage>
</organism>
<evidence type="ECO:0000313" key="2">
    <source>
        <dbReference type="Proteomes" id="UP000887565"/>
    </source>
</evidence>
<evidence type="ECO:0000313" key="3">
    <source>
        <dbReference type="WBParaSite" id="nRc.2.0.1.t09467-RA"/>
    </source>
</evidence>
<reference evidence="3" key="1">
    <citation type="submission" date="2022-11" db="UniProtKB">
        <authorList>
            <consortium name="WormBaseParasite"/>
        </authorList>
    </citation>
    <scope>IDENTIFICATION</scope>
</reference>
<evidence type="ECO:0000256" key="1">
    <source>
        <dbReference type="SAM" id="MobiDB-lite"/>
    </source>
</evidence>
<proteinExistence type="predicted"/>
<feature type="region of interest" description="Disordered" evidence="1">
    <location>
        <begin position="1"/>
        <end position="26"/>
    </location>
</feature>
<dbReference type="AlphaFoldDB" id="A0A915I5R2"/>
<sequence length="102" mass="11428">FDRSTRVLSEPYDDEAVKSALDPPAPAGARYHGTGAGAWDILKEVRQSLPKAHASATLDDVEKWSRSSLDDESSSLEDELRNKYKSSSFSFNFCKIVRSFKR</sequence>
<name>A0A915I5R2_ROMCU</name>
<dbReference type="Proteomes" id="UP000887565">
    <property type="component" value="Unplaced"/>
</dbReference>
<keyword evidence="2" id="KW-1185">Reference proteome</keyword>
<dbReference type="WBParaSite" id="nRc.2.0.1.t09467-RA">
    <property type="protein sequence ID" value="nRc.2.0.1.t09467-RA"/>
    <property type="gene ID" value="nRc.2.0.1.g09467"/>
</dbReference>
<protein>
    <submittedName>
        <fullName evidence="3">Uncharacterized protein</fullName>
    </submittedName>
</protein>
<accession>A0A915I5R2</accession>